<keyword evidence="1" id="KW-0597">Phosphoprotein</keyword>
<sequence length="590" mass="68592">MPRKKPYSVKQKKEQLKKKRQHSDKQQETRFKHGGTKSTVLQEPSDSDSEDSTLASSLAKLHLSHKPRRDTAQTLTGKQYDPDRYKLFFQTETNEEIEERKQQARRPIVYLSKLELEYTIEDIYKPGTVLDMPKRPKWNYKMDKRQVEANEESMFRHYIRDIKHEHPGTELSYFEMNLETWRQLWRVLEVSNIVVIITDVRYPIIHFSPTLYTHAREDLKKDVILVLNKIDLVPPEVVVAWKDYFHKKFPDLHIICFTSFPKDPEEIRQMEIKVKKRLRRRKKRSFIPVGPRELHHVCEKLMHGKVNLKDWLHHIEDQEKNTDEGVTYEETLSSDENEDDGSMFEEVEKKEGILTIGLVGHPNVGKSSLLNGLIGRKVVSCSRTPGHTKHFQTIFLTPSVRLCDSPGLVFPSLVNRRLQILSGTYPIAQVREPYSVVGYLAACTPLEKVLKLVHPKVAQAKEDGEDVPEDLEWSAWDICDAWAEQRGFHTAKAGRPDTYRAANSLLRLATDGKIVMCLYPPQFTSKQETWKAHSETKDIAKLQQQFSDLKQWRLEEATREAESNSSEHEQTGSEEDVHVCNAFSLLEQDD</sequence>
<evidence type="ECO:0000313" key="9">
    <source>
        <dbReference type="Proteomes" id="UP001152795"/>
    </source>
</evidence>
<dbReference type="AlphaFoldDB" id="A0A6S7HMC0"/>
<keyword evidence="9" id="KW-1185">Reference proteome</keyword>
<dbReference type="SUPFAM" id="SSF52540">
    <property type="entry name" value="P-loop containing nucleoside triphosphate hydrolases"/>
    <property type="match status" value="1"/>
</dbReference>
<evidence type="ECO:0000313" key="8">
    <source>
        <dbReference type="EMBL" id="CAB4005479.1"/>
    </source>
</evidence>
<protein>
    <recommendedName>
        <fullName evidence="5">Guanine nucleotide-binding protein-like 1</fullName>
    </recommendedName>
</protein>
<dbReference type="InterPro" id="IPR006073">
    <property type="entry name" value="GTP-bd"/>
</dbReference>
<proteinExistence type="predicted"/>
<dbReference type="PRINTS" id="PR00326">
    <property type="entry name" value="GTP1OBG"/>
</dbReference>
<evidence type="ECO:0000256" key="6">
    <source>
        <dbReference type="SAM" id="MobiDB-lite"/>
    </source>
</evidence>
<keyword evidence="3" id="KW-0342">GTP-binding</keyword>
<feature type="region of interest" description="Disordered" evidence="6">
    <location>
        <begin position="1"/>
        <end position="53"/>
    </location>
</feature>
<feature type="region of interest" description="Disordered" evidence="6">
    <location>
        <begin position="555"/>
        <end position="578"/>
    </location>
</feature>
<dbReference type="GO" id="GO:0005525">
    <property type="term" value="F:GTP binding"/>
    <property type="evidence" value="ECO:0007669"/>
    <property type="project" value="UniProtKB-KW"/>
</dbReference>
<comment type="function">
    <text evidence="4">Possible regulatory or functional link with the histocompatibility cluster.</text>
</comment>
<dbReference type="InterPro" id="IPR030378">
    <property type="entry name" value="G_CP_dom"/>
</dbReference>
<evidence type="ECO:0000256" key="2">
    <source>
        <dbReference type="ARBA" id="ARBA00022741"/>
    </source>
</evidence>
<dbReference type="InterPro" id="IPR027417">
    <property type="entry name" value="P-loop_NTPase"/>
</dbReference>
<keyword evidence="2" id="KW-0547">Nucleotide-binding</keyword>
<comment type="caution">
    <text evidence="8">The sequence shown here is derived from an EMBL/GenBank/DDBJ whole genome shotgun (WGS) entry which is preliminary data.</text>
</comment>
<dbReference type="EMBL" id="CACRXK020005216">
    <property type="protein sequence ID" value="CAB4005479.1"/>
    <property type="molecule type" value="Genomic_DNA"/>
</dbReference>
<organism evidence="8 9">
    <name type="scientific">Paramuricea clavata</name>
    <name type="common">Red gorgonian</name>
    <name type="synonym">Violescent sea-whip</name>
    <dbReference type="NCBI Taxonomy" id="317549"/>
    <lineage>
        <taxon>Eukaryota</taxon>
        <taxon>Metazoa</taxon>
        <taxon>Cnidaria</taxon>
        <taxon>Anthozoa</taxon>
        <taxon>Octocorallia</taxon>
        <taxon>Malacalcyonacea</taxon>
        <taxon>Plexauridae</taxon>
        <taxon>Paramuricea</taxon>
    </lineage>
</organism>
<dbReference type="InterPro" id="IPR043358">
    <property type="entry name" value="GNL1-like"/>
</dbReference>
<evidence type="ECO:0000256" key="1">
    <source>
        <dbReference type="ARBA" id="ARBA00022553"/>
    </source>
</evidence>
<evidence type="ECO:0000256" key="4">
    <source>
        <dbReference type="ARBA" id="ARBA00037770"/>
    </source>
</evidence>
<evidence type="ECO:0000256" key="5">
    <source>
        <dbReference type="ARBA" id="ARBA00039902"/>
    </source>
</evidence>
<dbReference type="PROSITE" id="PS51721">
    <property type="entry name" value="G_CP"/>
    <property type="match status" value="1"/>
</dbReference>
<evidence type="ECO:0000256" key="3">
    <source>
        <dbReference type="ARBA" id="ARBA00023134"/>
    </source>
</evidence>
<reference evidence="8" key="1">
    <citation type="submission" date="2020-04" db="EMBL/GenBank/DDBJ databases">
        <authorList>
            <person name="Alioto T."/>
            <person name="Alioto T."/>
            <person name="Gomez Garrido J."/>
        </authorList>
    </citation>
    <scope>NUCLEOTIDE SEQUENCE</scope>
    <source>
        <strain evidence="8">A484AB</strain>
    </source>
</reference>
<name>A0A6S7HMC0_PARCT</name>
<dbReference type="GO" id="GO:0003924">
    <property type="term" value="F:GTPase activity"/>
    <property type="evidence" value="ECO:0007669"/>
    <property type="project" value="InterPro"/>
</dbReference>
<dbReference type="Proteomes" id="UP001152795">
    <property type="component" value="Unassembled WGS sequence"/>
</dbReference>
<dbReference type="PANTHER" id="PTHR45709:SF3">
    <property type="entry name" value="GUANINE NUCLEOTIDE-BINDING PROTEIN-LIKE 1"/>
    <property type="match status" value="1"/>
</dbReference>
<dbReference type="CDD" id="cd01857">
    <property type="entry name" value="HSR1_MMR1"/>
    <property type="match status" value="1"/>
</dbReference>
<dbReference type="Pfam" id="PF01926">
    <property type="entry name" value="MMR_HSR1"/>
    <property type="match status" value="1"/>
</dbReference>
<dbReference type="Gene3D" id="3.40.50.300">
    <property type="entry name" value="P-loop containing nucleotide triphosphate hydrolases"/>
    <property type="match status" value="1"/>
</dbReference>
<dbReference type="OrthoDB" id="391988at2759"/>
<accession>A0A6S7HMC0</accession>
<feature type="domain" description="CP-type G" evidence="7">
    <location>
        <begin position="181"/>
        <end position="411"/>
    </location>
</feature>
<dbReference type="PANTHER" id="PTHR45709">
    <property type="entry name" value="LARGE SUBUNIT GTPASE 1 HOMOLOG-RELATED"/>
    <property type="match status" value="1"/>
</dbReference>
<evidence type="ECO:0000259" key="7">
    <source>
        <dbReference type="PROSITE" id="PS51721"/>
    </source>
</evidence>
<gene>
    <name evidence="8" type="ORF">PACLA_8A031198</name>
</gene>